<gene>
    <name evidence="6" type="ORF">AC529_18120</name>
</gene>
<evidence type="ECO:0000256" key="3">
    <source>
        <dbReference type="ARBA" id="ARBA00022723"/>
    </source>
</evidence>
<dbReference type="Pfam" id="PF00702">
    <property type="entry name" value="Hydrolase"/>
    <property type="match status" value="1"/>
</dbReference>
<accession>A0A147KDH4</accession>
<evidence type="ECO:0000256" key="4">
    <source>
        <dbReference type="ARBA" id="ARBA00022842"/>
    </source>
</evidence>
<dbReference type="EMBL" id="LGEM01000131">
    <property type="protein sequence ID" value="KUP95351.1"/>
    <property type="molecule type" value="Genomic_DNA"/>
</dbReference>
<dbReference type="NCBIfam" id="TIGR01509">
    <property type="entry name" value="HAD-SF-IA-v3"/>
    <property type="match status" value="1"/>
</dbReference>
<dbReference type="InterPro" id="IPR006439">
    <property type="entry name" value="HAD-SF_hydro_IA"/>
</dbReference>
<dbReference type="InterPro" id="IPR036412">
    <property type="entry name" value="HAD-like_sf"/>
</dbReference>
<comment type="caution">
    <text evidence="6">The sequence shown here is derived from an EMBL/GenBank/DDBJ whole genome shotgun (WGS) entry which is preliminary data.</text>
</comment>
<keyword evidence="6" id="KW-0378">Hydrolase</keyword>
<evidence type="ECO:0000256" key="5">
    <source>
        <dbReference type="ARBA" id="ARBA00023277"/>
    </source>
</evidence>
<dbReference type="SFLD" id="SFLDS00003">
    <property type="entry name" value="Haloacid_Dehalogenase"/>
    <property type="match status" value="1"/>
</dbReference>
<evidence type="ECO:0000313" key="6">
    <source>
        <dbReference type="EMBL" id="KUP95351.1"/>
    </source>
</evidence>
<dbReference type="PANTHER" id="PTHR46193:SF18">
    <property type="entry name" value="HEXITOL PHOSPHATASE B"/>
    <property type="match status" value="1"/>
</dbReference>
<dbReference type="STRING" id="665004.AC529_18120"/>
<name>A0A147KDH4_THECS</name>
<dbReference type="InterPro" id="IPR023214">
    <property type="entry name" value="HAD_sf"/>
</dbReference>
<dbReference type="Proteomes" id="UP000074382">
    <property type="component" value="Unassembled WGS sequence"/>
</dbReference>
<organism evidence="6 7">
    <name type="scientific">Thermobifida cellulosilytica TB100</name>
    <dbReference type="NCBI Taxonomy" id="665004"/>
    <lineage>
        <taxon>Bacteria</taxon>
        <taxon>Bacillati</taxon>
        <taxon>Actinomycetota</taxon>
        <taxon>Actinomycetes</taxon>
        <taxon>Streptosporangiales</taxon>
        <taxon>Nocardiopsidaceae</taxon>
        <taxon>Thermobifida</taxon>
    </lineage>
</organism>
<evidence type="ECO:0000256" key="2">
    <source>
        <dbReference type="ARBA" id="ARBA00006171"/>
    </source>
</evidence>
<dbReference type="PATRIC" id="fig|665004.4.peg.4045"/>
<dbReference type="SFLD" id="SFLDG01129">
    <property type="entry name" value="C1.5:_HAD__Beta-PGM__Phosphata"/>
    <property type="match status" value="1"/>
</dbReference>
<dbReference type="InterPro" id="IPR023198">
    <property type="entry name" value="PGP-like_dom2"/>
</dbReference>
<evidence type="ECO:0000313" key="7">
    <source>
        <dbReference type="Proteomes" id="UP000074382"/>
    </source>
</evidence>
<dbReference type="GO" id="GO:0016787">
    <property type="term" value="F:hydrolase activity"/>
    <property type="evidence" value="ECO:0007669"/>
    <property type="project" value="UniProtKB-KW"/>
</dbReference>
<sequence>MAVTGSIRGVLPLDRIRAVVLDLNGVVTDTASVHAAAWKRTFDEFLLDLSRSGGPRFRPFDLARDYRRHVDGRPRAEVVRSFLSSRSLSLPESAPPDRPGVITVSTLGDRKDRYFRDYVGRYGVTAYPSTVRLVRRLRERGVGTAVVSASRNCAAVLRSAQVADLFDVRVDGVDAARSGLPAKPDPALFLEAARRLGVAPGEAAVVEDSPAGVEAGRRGGFALVVGVDRVRGRGGLRARGAHVVVADLAELELSGAEVPR</sequence>
<reference evidence="7" key="1">
    <citation type="journal article" date="2017" name="Acta Aliment.">
        <title>Plant polysaccharide degrading enzyme system of Thermpbifida cellulosilytica TB100 revealed by de novo genome project data.</title>
        <authorList>
            <person name="Toth A."/>
            <person name="Baka E."/>
            <person name="Luzics S."/>
            <person name="Bata-Vidacs I."/>
            <person name="Nagy I."/>
            <person name="Balint B."/>
            <person name="Herceg R."/>
            <person name="Olasz F."/>
            <person name="Wilk T."/>
            <person name="Nagy T."/>
            <person name="Kriszt B."/>
            <person name="Nagy I."/>
            <person name="Kukolya J."/>
        </authorList>
    </citation>
    <scope>NUCLEOTIDE SEQUENCE [LARGE SCALE GENOMIC DNA]</scope>
    <source>
        <strain evidence="7">TB100</strain>
    </source>
</reference>
<dbReference type="Gene3D" id="1.10.150.240">
    <property type="entry name" value="Putative phosphatase, domain 2"/>
    <property type="match status" value="1"/>
</dbReference>
<keyword evidence="3" id="KW-0479">Metal-binding</keyword>
<keyword evidence="4" id="KW-0460">Magnesium</keyword>
<protein>
    <submittedName>
        <fullName evidence="6">Hydrolase</fullName>
    </submittedName>
</protein>
<dbReference type="SUPFAM" id="SSF56784">
    <property type="entry name" value="HAD-like"/>
    <property type="match status" value="1"/>
</dbReference>
<comment type="similarity">
    <text evidence="2">Belongs to the HAD-like hydrolase superfamily. CbbY/CbbZ/Gph/YieH family.</text>
</comment>
<dbReference type="InterPro" id="IPR051600">
    <property type="entry name" value="Beta-PGM-like"/>
</dbReference>
<dbReference type="Gene3D" id="3.40.50.1000">
    <property type="entry name" value="HAD superfamily/HAD-like"/>
    <property type="match status" value="1"/>
</dbReference>
<proteinExistence type="inferred from homology"/>
<keyword evidence="5" id="KW-0119">Carbohydrate metabolism</keyword>
<dbReference type="PANTHER" id="PTHR46193">
    <property type="entry name" value="6-PHOSPHOGLUCONATE PHOSPHATASE"/>
    <property type="match status" value="1"/>
</dbReference>
<comment type="cofactor">
    <cofactor evidence="1">
        <name>Mg(2+)</name>
        <dbReference type="ChEBI" id="CHEBI:18420"/>
    </cofactor>
</comment>
<keyword evidence="7" id="KW-1185">Reference proteome</keyword>
<evidence type="ECO:0000256" key="1">
    <source>
        <dbReference type="ARBA" id="ARBA00001946"/>
    </source>
</evidence>
<dbReference type="AlphaFoldDB" id="A0A147KDH4"/>
<dbReference type="GO" id="GO:0046872">
    <property type="term" value="F:metal ion binding"/>
    <property type="evidence" value="ECO:0007669"/>
    <property type="project" value="UniProtKB-KW"/>
</dbReference>